<dbReference type="InterPro" id="IPR050564">
    <property type="entry name" value="F420-G6PD/mer"/>
</dbReference>
<accession>A0A7W9KJA3</accession>
<keyword evidence="3" id="KW-1185">Reference proteome</keyword>
<dbReference type="AlphaFoldDB" id="A0A7W9KJA3"/>
<gene>
    <name evidence="2" type="ORF">BJ998_004666</name>
</gene>
<dbReference type="InterPro" id="IPR011251">
    <property type="entry name" value="Luciferase-like_dom"/>
</dbReference>
<evidence type="ECO:0000313" key="3">
    <source>
        <dbReference type="Proteomes" id="UP000585638"/>
    </source>
</evidence>
<dbReference type="Pfam" id="PF00296">
    <property type="entry name" value="Bac_luciferase"/>
    <property type="match status" value="1"/>
</dbReference>
<reference evidence="2 3" key="1">
    <citation type="submission" date="2020-08" db="EMBL/GenBank/DDBJ databases">
        <title>Sequencing the genomes of 1000 actinobacteria strains.</title>
        <authorList>
            <person name="Klenk H.-P."/>
        </authorList>
    </citation>
    <scope>NUCLEOTIDE SEQUENCE [LARGE SCALE GENOMIC DNA]</scope>
    <source>
        <strain evidence="2 3">DSM 43851</strain>
    </source>
</reference>
<dbReference type="Gene3D" id="3.20.20.30">
    <property type="entry name" value="Luciferase-like domain"/>
    <property type="match status" value="1"/>
</dbReference>
<dbReference type="EMBL" id="JACHIR010000001">
    <property type="protein sequence ID" value="MBB5893470.1"/>
    <property type="molecule type" value="Genomic_DNA"/>
</dbReference>
<comment type="caution">
    <text evidence="2">The sequence shown here is derived from an EMBL/GenBank/DDBJ whole genome shotgun (WGS) entry which is preliminary data.</text>
</comment>
<proteinExistence type="predicted"/>
<protein>
    <submittedName>
        <fullName evidence="2">F420-dependent oxidoreductase-like protein</fullName>
    </submittedName>
</protein>
<dbReference type="SUPFAM" id="SSF51679">
    <property type="entry name" value="Bacterial luciferase-like"/>
    <property type="match status" value="1"/>
</dbReference>
<feature type="domain" description="Luciferase-like" evidence="1">
    <location>
        <begin position="12"/>
        <end position="250"/>
    </location>
</feature>
<dbReference type="Proteomes" id="UP000585638">
    <property type="component" value="Unassembled WGS sequence"/>
</dbReference>
<dbReference type="InterPro" id="IPR036661">
    <property type="entry name" value="Luciferase-like_sf"/>
</dbReference>
<name>A0A7W9KJA3_9PSEU</name>
<organism evidence="2 3">
    <name type="scientific">Kutzneria kofuensis</name>
    <dbReference type="NCBI Taxonomy" id="103725"/>
    <lineage>
        <taxon>Bacteria</taxon>
        <taxon>Bacillati</taxon>
        <taxon>Actinomycetota</taxon>
        <taxon>Actinomycetes</taxon>
        <taxon>Pseudonocardiales</taxon>
        <taxon>Pseudonocardiaceae</taxon>
        <taxon>Kutzneria</taxon>
    </lineage>
</organism>
<evidence type="ECO:0000313" key="2">
    <source>
        <dbReference type="EMBL" id="MBB5893470.1"/>
    </source>
</evidence>
<evidence type="ECO:0000259" key="1">
    <source>
        <dbReference type="Pfam" id="PF00296"/>
    </source>
</evidence>
<dbReference type="PANTHER" id="PTHR43244:SF2">
    <property type="entry name" value="CONSERVED HYPOTHETICAL ALANINE AND PROLINE-RICH PROTEIN"/>
    <property type="match status" value="1"/>
</dbReference>
<sequence>MRIGLHLHSVGRTLDELVAEAEQAQVDAVYVNETVGWDPVVLASLIGARVPGIDVGTAVTVTYPRHPQALASAALSAQAATDNRFVLGVGPSHKPAIEERFGLSYDKPAAHVRDYLTRLRPLLDDTTGLPGVTRPKLLLSALGPVMLGIADDLTDGTLLVWTTAKGVAELVAPRLHDKEIVLTALVAVTDDVDGLQAQLAAQFAPVAGLSNYRRHLDRQGLDNVVETAIVGDEKTVRQELRRFEEAGVTELLVSVAGPDRERTLAALK</sequence>
<dbReference type="PANTHER" id="PTHR43244">
    <property type="match status" value="1"/>
</dbReference>
<dbReference type="GO" id="GO:0016705">
    <property type="term" value="F:oxidoreductase activity, acting on paired donors, with incorporation or reduction of molecular oxygen"/>
    <property type="evidence" value="ECO:0007669"/>
    <property type="project" value="InterPro"/>
</dbReference>
<dbReference type="RefSeq" id="WP_184864797.1">
    <property type="nucleotide sequence ID" value="NZ_BAAAWY010000018.1"/>
</dbReference>